<proteinExistence type="predicted"/>
<evidence type="ECO:0000313" key="2">
    <source>
        <dbReference type="EMBL" id="EKE68470.1"/>
    </source>
</evidence>
<name>K2JTH3_9PROT</name>
<organism evidence="2 3">
    <name type="scientific">Oceanibaculum indicum P24</name>
    <dbReference type="NCBI Taxonomy" id="1207063"/>
    <lineage>
        <taxon>Bacteria</taxon>
        <taxon>Pseudomonadati</taxon>
        <taxon>Pseudomonadota</taxon>
        <taxon>Alphaproteobacteria</taxon>
        <taxon>Rhodospirillales</taxon>
        <taxon>Oceanibaculaceae</taxon>
        <taxon>Oceanibaculum</taxon>
    </lineage>
</organism>
<evidence type="ECO:0008006" key="4">
    <source>
        <dbReference type="Google" id="ProtNLM"/>
    </source>
</evidence>
<evidence type="ECO:0000313" key="3">
    <source>
        <dbReference type="Proteomes" id="UP000006746"/>
    </source>
</evidence>
<keyword evidence="1" id="KW-0732">Signal</keyword>
<comment type="caution">
    <text evidence="2">The sequence shown here is derived from an EMBL/GenBank/DDBJ whole genome shotgun (WGS) entry which is preliminary data.</text>
</comment>
<gene>
    <name evidence="2" type="ORF">P24_17608</name>
</gene>
<reference evidence="2 3" key="1">
    <citation type="journal article" date="2012" name="J. Bacteriol.">
        <title>Genome Sequence of Oceanibaculum indicum Type Strain P24.</title>
        <authorList>
            <person name="Lai Q."/>
            <person name="Shao Z."/>
        </authorList>
    </citation>
    <scope>NUCLEOTIDE SEQUENCE [LARGE SCALE GENOMIC DNA]</scope>
    <source>
        <strain evidence="2 3">P24</strain>
    </source>
</reference>
<dbReference type="RefSeq" id="WP_008946122.1">
    <property type="nucleotide sequence ID" value="NZ_AMRL01000036.1"/>
</dbReference>
<feature type="chain" id="PRO_5003861738" description="Rap1a immunity protein domain-containing protein" evidence="1">
    <location>
        <begin position="24"/>
        <end position="113"/>
    </location>
</feature>
<feature type="signal peptide" evidence="1">
    <location>
        <begin position="1"/>
        <end position="23"/>
    </location>
</feature>
<dbReference type="AlphaFoldDB" id="K2JTH3"/>
<dbReference type="STRING" id="1207063.P24_17608"/>
<evidence type="ECO:0000256" key="1">
    <source>
        <dbReference type="SAM" id="SignalP"/>
    </source>
</evidence>
<sequence>MKRVAMVAGLALALCGTAPDARAETFTSEKFLKWPAESQASYFRTSIGMTGVIASQLSQNVAPCIDAWYFADRVTQTQRNEAIRALMRKYPDYHPQAVILALIQKECGKLTGR</sequence>
<accession>K2JTH3</accession>
<dbReference type="EMBL" id="AMRL01000036">
    <property type="protein sequence ID" value="EKE68470.1"/>
    <property type="molecule type" value="Genomic_DNA"/>
</dbReference>
<dbReference type="Proteomes" id="UP000006746">
    <property type="component" value="Unassembled WGS sequence"/>
</dbReference>
<protein>
    <recommendedName>
        <fullName evidence="4">Rap1a immunity protein domain-containing protein</fullName>
    </recommendedName>
</protein>
<dbReference type="eggNOG" id="ENOG5033MHI">
    <property type="taxonomic scope" value="Bacteria"/>
</dbReference>
<keyword evidence="3" id="KW-1185">Reference proteome</keyword>